<name>A0A2V5HVF2_9EURO</name>
<keyword evidence="3" id="KW-1185">Reference proteome</keyword>
<sequence length="116" mass="13056">MRHATCPWSRSRPVFRILLLLLLRSRLRVQLVPPGHDRPLCYQPNGAAGFEQAALRDPGSTDATVANSHPLSFGWIRTVGRPTRRAVTADVIWKLGSTREVLLNWTLFVVQRTCSP</sequence>
<organism evidence="2 3">
    <name type="scientific">Aspergillus indologenus CBS 114.80</name>
    <dbReference type="NCBI Taxonomy" id="1450541"/>
    <lineage>
        <taxon>Eukaryota</taxon>
        <taxon>Fungi</taxon>
        <taxon>Dikarya</taxon>
        <taxon>Ascomycota</taxon>
        <taxon>Pezizomycotina</taxon>
        <taxon>Eurotiomycetes</taxon>
        <taxon>Eurotiomycetidae</taxon>
        <taxon>Eurotiales</taxon>
        <taxon>Aspergillaceae</taxon>
        <taxon>Aspergillus</taxon>
        <taxon>Aspergillus subgen. Circumdati</taxon>
    </lineage>
</organism>
<dbReference type="AlphaFoldDB" id="A0A2V5HVF2"/>
<accession>A0A2V5HVF2</accession>
<dbReference type="Proteomes" id="UP000248817">
    <property type="component" value="Unassembled WGS sequence"/>
</dbReference>
<feature type="signal peptide" evidence="1">
    <location>
        <begin position="1"/>
        <end position="29"/>
    </location>
</feature>
<evidence type="ECO:0000256" key="1">
    <source>
        <dbReference type="SAM" id="SignalP"/>
    </source>
</evidence>
<evidence type="ECO:0000313" key="2">
    <source>
        <dbReference type="EMBL" id="PYI28468.1"/>
    </source>
</evidence>
<dbReference type="EMBL" id="KZ825547">
    <property type="protein sequence ID" value="PYI28468.1"/>
    <property type="molecule type" value="Genomic_DNA"/>
</dbReference>
<keyword evidence="1" id="KW-0732">Signal</keyword>
<gene>
    <name evidence="2" type="ORF">BP00DRAFT_259898</name>
</gene>
<protein>
    <recommendedName>
        <fullName evidence="4">Secreted protein</fullName>
    </recommendedName>
</protein>
<proteinExistence type="predicted"/>
<evidence type="ECO:0008006" key="4">
    <source>
        <dbReference type="Google" id="ProtNLM"/>
    </source>
</evidence>
<evidence type="ECO:0000313" key="3">
    <source>
        <dbReference type="Proteomes" id="UP000248817"/>
    </source>
</evidence>
<reference evidence="2 3" key="1">
    <citation type="submission" date="2018-02" db="EMBL/GenBank/DDBJ databases">
        <title>The genomes of Aspergillus section Nigri reveals drivers in fungal speciation.</title>
        <authorList>
            <consortium name="DOE Joint Genome Institute"/>
            <person name="Vesth T.C."/>
            <person name="Nybo J."/>
            <person name="Theobald S."/>
            <person name="Brandl J."/>
            <person name="Frisvad J.C."/>
            <person name="Nielsen K.F."/>
            <person name="Lyhne E.K."/>
            <person name="Kogle M.E."/>
            <person name="Kuo A."/>
            <person name="Riley R."/>
            <person name="Clum A."/>
            <person name="Nolan M."/>
            <person name="Lipzen A."/>
            <person name="Salamov A."/>
            <person name="Henrissat B."/>
            <person name="Wiebenga A."/>
            <person name="De vries R.P."/>
            <person name="Grigoriev I.V."/>
            <person name="Mortensen U.H."/>
            <person name="Andersen M.R."/>
            <person name="Baker S.E."/>
        </authorList>
    </citation>
    <scope>NUCLEOTIDE SEQUENCE [LARGE SCALE GENOMIC DNA]</scope>
    <source>
        <strain evidence="2 3">CBS 114.80</strain>
    </source>
</reference>
<feature type="chain" id="PRO_5016172283" description="Secreted protein" evidence="1">
    <location>
        <begin position="30"/>
        <end position="116"/>
    </location>
</feature>